<dbReference type="PANTHER" id="PTHR43233:SF1">
    <property type="entry name" value="FAMILY N-ACETYLTRANSFERASE, PUTATIVE (AFU_ORTHOLOGUE AFUA_6G03350)-RELATED"/>
    <property type="match status" value="1"/>
</dbReference>
<dbReference type="Pfam" id="PF13673">
    <property type="entry name" value="Acetyltransf_10"/>
    <property type="match status" value="1"/>
</dbReference>
<dbReference type="InterPro" id="IPR053144">
    <property type="entry name" value="Acetyltransferase_Butenolide"/>
</dbReference>
<comment type="caution">
    <text evidence="2">The sequence shown here is derived from an EMBL/GenBank/DDBJ whole genome shotgun (WGS) entry which is preliminary data.</text>
</comment>
<feature type="domain" description="N-acetyltransferase" evidence="1">
    <location>
        <begin position="3"/>
        <end position="132"/>
    </location>
</feature>
<reference evidence="3" key="1">
    <citation type="journal article" date="2019" name="Int. J. Syst. Evol. Microbiol.">
        <title>The Global Catalogue of Microorganisms (GCM) 10K type strain sequencing project: providing services to taxonomists for standard genome sequencing and annotation.</title>
        <authorList>
            <consortium name="The Broad Institute Genomics Platform"/>
            <consortium name="The Broad Institute Genome Sequencing Center for Infectious Disease"/>
            <person name="Wu L."/>
            <person name="Ma J."/>
        </authorList>
    </citation>
    <scope>NUCLEOTIDE SEQUENCE [LARGE SCALE GENOMIC DNA]</scope>
    <source>
        <strain evidence="3">CCM 8702</strain>
    </source>
</reference>
<keyword evidence="3" id="KW-1185">Reference proteome</keyword>
<evidence type="ECO:0000313" key="3">
    <source>
        <dbReference type="Proteomes" id="UP000605427"/>
    </source>
</evidence>
<gene>
    <name evidence="2" type="ORF">GCM10007362_02730</name>
</gene>
<sequence>MTIVYHDYKGISPEDISSVFRKSGIKRPYEDLQRLARMVEGADIVITAWDGGKIVGIARALTDYAYCCYLSDLAVDTDYQQSGIGRKLIEEVQARIGEECSLLLLSAPGAVDYYPKVGFDRTDKAFVIPRKK</sequence>
<dbReference type="EMBL" id="BMDD01000001">
    <property type="protein sequence ID" value="GGH68570.1"/>
    <property type="molecule type" value="Genomic_DNA"/>
</dbReference>
<dbReference type="InterPro" id="IPR000182">
    <property type="entry name" value="GNAT_dom"/>
</dbReference>
<dbReference type="Proteomes" id="UP000605427">
    <property type="component" value="Unassembled WGS sequence"/>
</dbReference>
<dbReference type="CDD" id="cd04301">
    <property type="entry name" value="NAT_SF"/>
    <property type="match status" value="1"/>
</dbReference>
<proteinExistence type="predicted"/>
<dbReference type="InterPro" id="IPR016181">
    <property type="entry name" value="Acyl_CoA_acyltransferase"/>
</dbReference>
<protein>
    <submittedName>
        <fullName evidence="2">N-acetyltransferase</fullName>
    </submittedName>
</protein>
<name>A0ABQ1ZL98_9BACL</name>
<dbReference type="RefSeq" id="WP_172237978.1">
    <property type="nucleotide sequence ID" value="NZ_BMDD01000001.1"/>
</dbReference>
<dbReference type="Gene3D" id="3.40.630.30">
    <property type="match status" value="1"/>
</dbReference>
<evidence type="ECO:0000259" key="1">
    <source>
        <dbReference type="PROSITE" id="PS51186"/>
    </source>
</evidence>
<dbReference type="PROSITE" id="PS51186">
    <property type="entry name" value="GNAT"/>
    <property type="match status" value="1"/>
</dbReference>
<dbReference type="SUPFAM" id="SSF55729">
    <property type="entry name" value="Acyl-CoA N-acyltransferases (Nat)"/>
    <property type="match status" value="1"/>
</dbReference>
<dbReference type="PANTHER" id="PTHR43233">
    <property type="entry name" value="FAMILY N-ACETYLTRANSFERASE, PUTATIVE (AFU_ORTHOLOGUE AFUA_6G03350)-RELATED"/>
    <property type="match status" value="1"/>
</dbReference>
<evidence type="ECO:0000313" key="2">
    <source>
        <dbReference type="EMBL" id="GGH68570.1"/>
    </source>
</evidence>
<accession>A0ABQ1ZL98</accession>
<organism evidence="2 3">
    <name type="scientific">Saccharibacillus endophyticus</name>
    <dbReference type="NCBI Taxonomy" id="2060666"/>
    <lineage>
        <taxon>Bacteria</taxon>
        <taxon>Bacillati</taxon>
        <taxon>Bacillota</taxon>
        <taxon>Bacilli</taxon>
        <taxon>Bacillales</taxon>
        <taxon>Paenibacillaceae</taxon>
        <taxon>Saccharibacillus</taxon>
    </lineage>
</organism>